<dbReference type="InterPro" id="IPR014886">
    <property type="entry name" value="La_xRRM"/>
</dbReference>
<comment type="subcellular location">
    <subcellularLocation>
        <location evidence="1">Nucleus</location>
    </subcellularLocation>
</comment>
<evidence type="ECO:0000313" key="8">
    <source>
        <dbReference type="WBParaSite" id="TREG1_29240.1"/>
    </source>
</evidence>
<proteinExistence type="predicted"/>
<evidence type="ECO:0000313" key="7">
    <source>
        <dbReference type="Proteomes" id="UP000050795"/>
    </source>
</evidence>
<evidence type="ECO:0000256" key="3">
    <source>
        <dbReference type="ARBA" id="ARBA00023242"/>
    </source>
</evidence>
<dbReference type="SMART" id="SM00715">
    <property type="entry name" value="LA"/>
    <property type="match status" value="1"/>
</dbReference>
<evidence type="ECO:0000259" key="6">
    <source>
        <dbReference type="PROSITE" id="PS50961"/>
    </source>
</evidence>
<dbReference type="SUPFAM" id="SSF54928">
    <property type="entry name" value="RNA-binding domain, RBD"/>
    <property type="match status" value="1"/>
</dbReference>
<evidence type="ECO:0000256" key="5">
    <source>
        <dbReference type="SAM" id="MobiDB-lite"/>
    </source>
</evidence>
<feature type="region of interest" description="Disordered" evidence="5">
    <location>
        <begin position="228"/>
        <end position="274"/>
    </location>
</feature>
<dbReference type="PANTHER" id="PTHR22792">
    <property type="entry name" value="LUPUS LA PROTEIN-RELATED"/>
    <property type="match status" value="1"/>
</dbReference>
<dbReference type="Gene3D" id="3.30.70.330">
    <property type="match status" value="2"/>
</dbReference>
<feature type="region of interest" description="Disordered" evidence="5">
    <location>
        <begin position="182"/>
        <end position="201"/>
    </location>
</feature>
<dbReference type="WBParaSite" id="TREG1_29240.1">
    <property type="protein sequence ID" value="TREG1_29240.1"/>
    <property type="gene ID" value="TREG1_29240"/>
</dbReference>
<name>A0AA85JMT7_TRIRE</name>
<dbReference type="GO" id="GO:0010494">
    <property type="term" value="C:cytoplasmic stress granule"/>
    <property type="evidence" value="ECO:0007669"/>
    <property type="project" value="TreeGrafter"/>
</dbReference>
<dbReference type="GO" id="GO:0005634">
    <property type="term" value="C:nucleus"/>
    <property type="evidence" value="ECO:0007669"/>
    <property type="project" value="UniProtKB-SubCell"/>
</dbReference>
<dbReference type="PRINTS" id="PR00302">
    <property type="entry name" value="LUPUSLA"/>
</dbReference>
<keyword evidence="3" id="KW-0539">Nucleus</keyword>
<dbReference type="InterPro" id="IPR012677">
    <property type="entry name" value="Nucleotide-bd_a/b_plait_sf"/>
</dbReference>
<dbReference type="CDD" id="cd12291">
    <property type="entry name" value="RRM1_La"/>
    <property type="match status" value="1"/>
</dbReference>
<dbReference type="InterPro" id="IPR036388">
    <property type="entry name" value="WH-like_DNA-bd_sf"/>
</dbReference>
<dbReference type="InterPro" id="IPR036390">
    <property type="entry name" value="WH_DNA-bd_sf"/>
</dbReference>
<dbReference type="InterPro" id="IPR035979">
    <property type="entry name" value="RBD_domain_sf"/>
</dbReference>
<dbReference type="Proteomes" id="UP000050795">
    <property type="component" value="Unassembled WGS sequence"/>
</dbReference>
<dbReference type="SUPFAM" id="SSF46785">
    <property type="entry name" value="Winged helix' DNA-binding domain"/>
    <property type="match status" value="1"/>
</dbReference>
<dbReference type="InterPro" id="IPR002344">
    <property type="entry name" value="Lupus_La"/>
</dbReference>
<sequence length="349" mass="39631">MVEVTPLESKIIKQVEYYFGDVNLSRDKFLREAIKQNDGWVSMDTMLKFKRLKSLSEDAEFIKKSLSKSDSGLIEVGADGVRRNPELKVPETLQSTMENYKDNSVYVKGFNSDEQLDVIIEWLEKHGGKTLDVHMRRYPRDKKFKGSVSAIFEKKEDADKFLASEEAATFKDKEMTRLTQSEYRKRKQEEKDAKLASQAKRQAAFEANQEAQLNSRMIPGALLEITGLPEASKKTTEAKSDDAEKPNEKEETEEKEKESTEADSCKNGHEDEEMPSVMNLKQWLAEKLDSSMTVGWIDIEPAEGKAIVRFKQPNTAEKALAKLKEASGGDDCPVKYMNSELSFRVLTGK</sequence>
<dbReference type="GO" id="GO:0008033">
    <property type="term" value="P:tRNA processing"/>
    <property type="evidence" value="ECO:0007669"/>
    <property type="project" value="TreeGrafter"/>
</dbReference>
<evidence type="ECO:0000256" key="1">
    <source>
        <dbReference type="ARBA" id="ARBA00004123"/>
    </source>
</evidence>
<dbReference type="GO" id="GO:0045727">
    <property type="term" value="P:positive regulation of translation"/>
    <property type="evidence" value="ECO:0007669"/>
    <property type="project" value="TreeGrafter"/>
</dbReference>
<reference evidence="8" key="2">
    <citation type="submission" date="2023-11" db="UniProtKB">
        <authorList>
            <consortium name="WormBaseParasite"/>
        </authorList>
    </citation>
    <scope>IDENTIFICATION</scope>
</reference>
<dbReference type="GO" id="GO:0003729">
    <property type="term" value="F:mRNA binding"/>
    <property type="evidence" value="ECO:0007669"/>
    <property type="project" value="TreeGrafter"/>
</dbReference>
<accession>A0AA85JMT7</accession>
<dbReference type="GO" id="GO:1990904">
    <property type="term" value="C:ribonucleoprotein complex"/>
    <property type="evidence" value="ECO:0007669"/>
    <property type="project" value="InterPro"/>
</dbReference>
<dbReference type="CDD" id="cd08028">
    <property type="entry name" value="LARP_3"/>
    <property type="match status" value="1"/>
</dbReference>
<dbReference type="GO" id="GO:0005829">
    <property type="term" value="C:cytosol"/>
    <property type="evidence" value="ECO:0007669"/>
    <property type="project" value="TreeGrafter"/>
</dbReference>
<organism evidence="7 8">
    <name type="scientific">Trichobilharzia regenti</name>
    <name type="common">Nasal bird schistosome</name>
    <dbReference type="NCBI Taxonomy" id="157069"/>
    <lineage>
        <taxon>Eukaryota</taxon>
        <taxon>Metazoa</taxon>
        <taxon>Spiralia</taxon>
        <taxon>Lophotrochozoa</taxon>
        <taxon>Platyhelminthes</taxon>
        <taxon>Trematoda</taxon>
        <taxon>Digenea</taxon>
        <taxon>Strigeidida</taxon>
        <taxon>Schistosomatoidea</taxon>
        <taxon>Schistosomatidae</taxon>
        <taxon>Trichobilharzia</taxon>
    </lineage>
</organism>
<dbReference type="PANTHER" id="PTHR22792:SF166">
    <property type="entry name" value="LUPUS LA PROTEIN HOMOLOG"/>
    <property type="match status" value="1"/>
</dbReference>
<protein>
    <recommendedName>
        <fullName evidence="6">HTH La-type RNA-binding domain-containing protein</fullName>
    </recommendedName>
</protein>
<reference evidence="7" key="1">
    <citation type="submission" date="2022-06" db="EMBL/GenBank/DDBJ databases">
        <authorList>
            <person name="Berger JAMES D."/>
            <person name="Berger JAMES D."/>
        </authorList>
    </citation>
    <scope>NUCLEOTIDE SEQUENCE [LARGE SCALE GENOMIC DNA]</scope>
</reference>
<dbReference type="Pfam" id="PF05383">
    <property type="entry name" value="La"/>
    <property type="match status" value="1"/>
</dbReference>
<dbReference type="InterPro" id="IPR045180">
    <property type="entry name" value="La_dom_prot"/>
</dbReference>
<dbReference type="Pfam" id="PF08777">
    <property type="entry name" value="RRM_3"/>
    <property type="match status" value="1"/>
</dbReference>
<feature type="domain" description="HTH La-type RNA-binding" evidence="6">
    <location>
        <begin position="1"/>
        <end position="93"/>
    </location>
</feature>
<dbReference type="Gene3D" id="1.10.10.10">
    <property type="entry name" value="Winged helix-like DNA-binding domain superfamily/Winged helix DNA-binding domain"/>
    <property type="match status" value="1"/>
</dbReference>
<feature type="compositionally biased region" description="Basic and acidic residues" evidence="5">
    <location>
        <begin position="231"/>
        <end position="269"/>
    </location>
</feature>
<dbReference type="InterPro" id="IPR006630">
    <property type="entry name" value="La_HTH"/>
</dbReference>
<evidence type="ECO:0000256" key="4">
    <source>
        <dbReference type="PROSITE-ProRule" id="PRU00332"/>
    </source>
</evidence>
<dbReference type="AlphaFoldDB" id="A0AA85JMT7"/>
<evidence type="ECO:0000256" key="2">
    <source>
        <dbReference type="ARBA" id="ARBA00022884"/>
    </source>
</evidence>
<keyword evidence="2 4" id="KW-0694">RNA-binding</keyword>
<keyword evidence="7" id="KW-1185">Reference proteome</keyword>
<dbReference type="PROSITE" id="PS50961">
    <property type="entry name" value="HTH_LA"/>
    <property type="match status" value="1"/>
</dbReference>